<accession>A0A017SXA4</accession>
<evidence type="ECO:0000313" key="3">
    <source>
        <dbReference type="Proteomes" id="UP000019678"/>
    </source>
</evidence>
<gene>
    <name evidence="2" type="ORF">CAP_8034</name>
</gene>
<comment type="caution">
    <text evidence="2">The sequence shown here is derived from an EMBL/GenBank/DDBJ whole genome shotgun (WGS) entry which is preliminary data.</text>
</comment>
<organism evidence="2 3">
    <name type="scientific">Chondromyces apiculatus DSM 436</name>
    <dbReference type="NCBI Taxonomy" id="1192034"/>
    <lineage>
        <taxon>Bacteria</taxon>
        <taxon>Pseudomonadati</taxon>
        <taxon>Myxococcota</taxon>
        <taxon>Polyangia</taxon>
        <taxon>Polyangiales</taxon>
        <taxon>Polyangiaceae</taxon>
        <taxon>Chondromyces</taxon>
    </lineage>
</organism>
<evidence type="ECO:0000256" key="1">
    <source>
        <dbReference type="SAM" id="MobiDB-lite"/>
    </source>
</evidence>
<evidence type="ECO:0000313" key="2">
    <source>
        <dbReference type="EMBL" id="EYF01594.1"/>
    </source>
</evidence>
<feature type="compositionally biased region" description="Low complexity" evidence="1">
    <location>
        <begin position="68"/>
        <end position="104"/>
    </location>
</feature>
<dbReference type="AlphaFoldDB" id="A0A017SXA4"/>
<dbReference type="RefSeq" id="WP_156041441.1">
    <property type="nucleotide sequence ID" value="NZ_ASRX01000077.1"/>
</dbReference>
<protein>
    <submittedName>
        <fullName evidence="2">Uncharacterized protein</fullName>
    </submittedName>
</protein>
<feature type="region of interest" description="Disordered" evidence="1">
    <location>
        <begin position="42"/>
        <end position="106"/>
    </location>
</feature>
<dbReference type="OrthoDB" id="1117601at2"/>
<dbReference type="eggNOG" id="ENOG502Z7KJ">
    <property type="taxonomic scope" value="Bacteria"/>
</dbReference>
<dbReference type="Proteomes" id="UP000019678">
    <property type="component" value="Unassembled WGS sequence"/>
</dbReference>
<reference evidence="2 3" key="1">
    <citation type="submission" date="2013-05" db="EMBL/GenBank/DDBJ databases">
        <title>Genome assembly of Chondromyces apiculatus DSM 436.</title>
        <authorList>
            <person name="Sharma G."/>
            <person name="Khatri I."/>
            <person name="Kaur C."/>
            <person name="Mayilraj S."/>
            <person name="Subramanian S."/>
        </authorList>
    </citation>
    <scope>NUCLEOTIDE SEQUENCE [LARGE SCALE GENOMIC DNA]</scope>
    <source>
        <strain evidence="2 3">DSM 436</strain>
    </source>
</reference>
<dbReference type="STRING" id="1192034.CAP_8034"/>
<dbReference type="EMBL" id="ASRX01000077">
    <property type="protein sequence ID" value="EYF01594.1"/>
    <property type="molecule type" value="Genomic_DNA"/>
</dbReference>
<name>A0A017SXA4_9BACT</name>
<proteinExistence type="predicted"/>
<sequence length="233" mass="24898">MTDLAGRCGTCGAFTRVHEHPTLGKVGACALEVFPPPLKATATCPRYRPRGAPAPPPRARAAGEPRGRGASAPAPVVRRVASATGASSAPATSTTSTTAPAPRSVLPTEIDIDMDIDEFRRVLREVLSDELGFGASAEMGKRWEGGEVVLRPGKEGTAEKKVPLDVFFHKIVMIRDKLRVLEQRLNAHDKLSDAEKVQLQAYITGCYGTLTTFNVLFARKEDGFSGAAGKDDE</sequence>
<keyword evidence="3" id="KW-1185">Reference proteome</keyword>